<reference evidence="2" key="1">
    <citation type="submission" date="2020-11" db="EMBL/GenBank/DDBJ databases">
        <authorList>
            <consortium name="DOE Joint Genome Institute"/>
            <person name="Ahrendt S."/>
            <person name="Riley R."/>
            <person name="Andreopoulos W."/>
            <person name="Labutti K."/>
            <person name="Pangilinan J."/>
            <person name="Ruiz-Duenas F.J."/>
            <person name="Barrasa J.M."/>
            <person name="Sanchez-Garcia M."/>
            <person name="Camarero S."/>
            <person name="Miyauchi S."/>
            <person name="Serrano A."/>
            <person name="Linde D."/>
            <person name="Babiker R."/>
            <person name="Drula E."/>
            <person name="Ayuso-Fernandez I."/>
            <person name="Pacheco R."/>
            <person name="Padilla G."/>
            <person name="Ferreira P."/>
            <person name="Barriuso J."/>
            <person name="Kellner H."/>
            <person name="Castanera R."/>
            <person name="Alfaro M."/>
            <person name="Ramirez L."/>
            <person name="Pisabarro A.G."/>
            <person name="Kuo A."/>
            <person name="Tritt A."/>
            <person name="Lipzen A."/>
            <person name="He G."/>
            <person name="Yan M."/>
            <person name="Ng V."/>
            <person name="Cullen D."/>
            <person name="Martin F."/>
            <person name="Rosso M.-N."/>
            <person name="Henrissat B."/>
            <person name="Hibbett D."/>
            <person name="Martinez A.T."/>
            <person name="Grigoriev I.V."/>
        </authorList>
    </citation>
    <scope>NUCLEOTIDE SEQUENCE</scope>
    <source>
        <strain evidence="2">ATCC 90797</strain>
    </source>
</reference>
<keyword evidence="1" id="KW-0472">Membrane</keyword>
<gene>
    <name evidence="2" type="ORF">BDN71DRAFT_1453448</name>
</gene>
<comment type="caution">
    <text evidence="2">The sequence shown here is derived from an EMBL/GenBank/DDBJ whole genome shotgun (WGS) entry which is preliminary data.</text>
</comment>
<protein>
    <submittedName>
        <fullName evidence="2">Uncharacterized protein</fullName>
    </submittedName>
</protein>
<dbReference type="AlphaFoldDB" id="A0A9P5ZR09"/>
<dbReference type="Proteomes" id="UP000807025">
    <property type="component" value="Unassembled WGS sequence"/>
</dbReference>
<proteinExistence type="predicted"/>
<dbReference type="EMBL" id="MU154626">
    <property type="protein sequence ID" value="KAF9491130.1"/>
    <property type="molecule type" value="Genomic_DNA"/>
</dbReference>
<keyword evidence="3" id="KW-1185">Reference proteome</keyword>
<organism evidence="2 3">
    <name type="scientific">Pleurotus eryngii</name>
    <name type="common">Boletus of the steppes</name>
    <dbReference type="NCBI Taxonomy" id="5323"/>
    <lineage>
        <taxon>Eukaryota</taxon>
        <taxon>Fungi</taxon>
        <taxon>Dikarya</taxon>
        <taxon>Basidiomycota</taxon>
        <taxon>Agaricomycotina</taxon>
        <taxon>Agaricomycetes</taxon>
        <taxon>Agaricomycetidae</taxon>
        <taxon>Agaricales</taxon>
        <taxon>Pleurotineae</taxon>
        <taxon>Pleurotaceae</taxon>
        <taxon>Pleurotus</taxon>
    </lineage>
</organism>
<evidence type="ECO:0000256" key="1">
    <source>
        <dbReference type="SAM" id="Phobius"/>
    </source>
</evidence>
<evidence type="ECO:0000313" key="3">
    <source>
        <dbReference type="Proteomes" id="UP000807025"/>
    </source>
</evidence>
<name>A0A9P5ZR09_PLEER</name>
<accession>A0A9P5ZR09</accession>
<feature type="transmembrane region" description="Helical" evidence="1">
    <location>
        <begin position="42"/>
        <end position="60"/>
    </location>
</feature>
<sequence>MGTGGGSAGLASSFLQNPYYFMFASLAKPDDDTELHWLKVNARFLLASFQFSLFSSFLALSNNISLTYY</sequence>
<evidence type="ECO:0000313" key="2">
    <source>
        <dbReference type="EMBL" id="KAF9491130.1"/>
    </source>
</evidence>
<dbReference type="OrthoDB" id="3045507at2759"/>
<keyword evidence="1" id="KW-0812">Transmembrane</keyword>
<keyword evidence="1" id="KW-1133">Transmembrane helix</keyword>